<dbReference type="Pfam" id="PF00082">
    <property type="entry name" value="Peptidase_S8"/>
    <property type="match status" value="1"/>
</dbReference>
<accession>A0A453QIC3</accession>
<name>A0A453QIC3_AEGTS</name>
<reference evidence="5" key="2">
    <citation type="journal article" date="2017" name="Nat. Plants">
        <title>The Aegilops tauschii genome reveals multiple impacts of transposons.</title>
        <authorList>
            <person name="Zhao G."/>
            <person name="Zou C."/>
            <person name="Li K."/>
            <person name="Wang K."/>
            <person name="Li T."/>
            <person name="Gao L."/>
            <person name="Zhang X."/>
            <person name="Wang H."/>
            <person name="Yang Z."/>
            <person name="Liu X."/>
            <person name="Jiang W."/>
            <person name="Mao L."/>
            <person name="Kong X."/>
            <person name="Jiao Y."/>
            <person name="Jia J."/>
        </authorList>
    </citation>
    <scope>NUCLEOTIDE SEQUENCE [LARGE SCALE GENOMIC DNA]</scope>
    <source>
        <strain evidence="5">cv. AL8/78</strain>
    </source>
</reference>
<evidence type="ECO:0000313" key="5">
    <source>
        <dbReference type="Proteomes" id="UP000015105"/>
    </source>
</evidence>
<dbReference type="Gene3D" id="3.40.50.200">
    <property type="entry name" value="Peptidase S8/S53 domain"/>
    <property type="match status" value="1"/>
</dbReference>
<comment type="similarity">
    <text evidence="1">Belongs to the peptidase S8 family.</text>
</comment>
<dbReference type="GO" id="GO:0006508">
    <property type="term" value="P:proteolysis"/>
    <property type="evidence" value="ECO:0007669"/>
    <property type="project" value="InterPro"/>
</dbReference>
<dbReference type="PANTHER" id="PTHR10795">
    <property type="entry name" value="PROPROTEIN CONVERTASE SUBTILISIN/KEXIN"/>
    <property type="match status" value="1"/>
</dbReference>
<dbReference type="STRING" id="200361.A0A453QIC3"/>
<keyword evidence="2" id="KW-0732">Signal</keyword>
<dbReference type="GO" id="GO:0004252">
    <property type="term" value="F:serine-type endopeptidase activity"/>
    <property type="evidence" value="ECO:0007669"/>
    <property type="project" value="InterPro"/>
</dbReference>
<evidence type="ECO:0000256" key="1">
    <source>
        <dbReference type="ARBA" id="ARBA00011073"/>
    </source>
</evidence>
<dbReference type="AlphaFoldDB" id="A0A453QIC3"/>
<organism evidence="4 5">
    <name type="scientific">Aegilops tauschii subsp. strangulata</name>
    <name type="common">Goatgrass</name>
    <dbReference type="NCBI Taxonomy" id="200361"/>
    <lineage>
        <taxon>Eukaryota</taxon>
        <taxon>Viridiplantae</taxon>
        <taxon>Streptophyta</taxon>
        <taxon>Embryophyta</taxon>
        <taxon>Tracheophyta</taxon>
        <taxon>Spermatophyta</taxon>
        <taxon>Magnoliopsida</taxon>
        <taxon>Liliopsida</taxon>
        <taxon>Poales</taxon>
        <taxon>Poaceae</taxon>
        <taxon>BOP clade</taxon>
        <taxon>Pooideae</taxon>
        <taxon>Triticodae</taxon>
        <taxon>Triticeae</taxon>
        <taxon>Triticinae</taxon>
        <taxon>Aegilops</taxon>
    </lineage>
</organism>
<reference evidence="4" key="3">
    <citation type="journal article" date="2017" name="Nature">
        <title>Genome sequence of the progenitor of the wheat D genome Aegilops tauschii.</title>
        <authorList>
            <person name="Luo M.C."/>
            <person name="Gu Y.Q."/>
            <person name="Puiu D."/>
            <person name="Wang H."/>
            <person name="Twardziok S.O."/>
            <person name="Deal K.R."/>
            <person name="Huo N."/>
            <person name="Zhu T."/>
            <person name="Wang L."/>
            <person name="Wang Y."/>
            <person name="McGuire P.E."/>
            <person name="Liu S."/>
            <person name="Long H."/>
            <person name="Ramasamy R.K."/>
            <person name="Rodriguez J.C."/>
            <person name="Van S.L."/>
            <person name="Yuan L."/>
            <person name="Wang Z."/>
            <person name="Xia Z."/>
            <person name="Xiao L."/>
            <person name="Anderson O.D."/>
            <person name="Ouyang S."/>
            <person name="Liang Y."/>
            <person name="Zimin A.V."/>
            <person name="Pertea G."/>
            <person name="Qi P."/>
            <person name="Bennetzen J.L."/>
            <person name="Dai X."/>
            <person name="Dawson M.W."/>
            <person name="Muller H.G."/>
            <person name="Kugler K."/>
            <person name="Rivarola-Duarte L."/>
            <person name="Spannagl M."/>
            <person name="Mayer K.F.X."/>
            <person name="Lu F.H."/>
            <person name="Bevan M.W."/>
            <person name="Leroy P."/>
            <person name="Li P."/>
            <person name="You F.M."/>
            <person name="Sun Q."/>
            <person name="Liu Z."/>
            <person name="Lyons E."/>
            <person name="Wicker T."/>
            <person name="Salzberg S.L."/>
            <person name="Devos K.M."/>
            <person name="Dvorak J."/>
        </authorList>
    </citation>
    <scope>NUCLEOTIDE SEQUENCE [LARGE SCALE GENOMIC DNA]</scope>
    <source>
        <strain evidence="4">cv. AL8/78</strain>
    </source>
</reference>
<feature type="domain" description="Peptidase S8/S53" evidence="3">
    <location>
        <begin position="1"/>
        <end position="39"/>
    </location>
</feature>
<proteinExistence type="inferred from homology"/>
<reference evidence="4" key="4">
    <citation type="submission" date="2019-03" db="UniProtKB">
        <authorList>
            <consortium name="EnsemblPlants"/>
        </authorList>
    </citation>
    <scope>IDENTIFICATION</scope>
</reference>
<dbReference type="InterPro" id="IPR036852">
    <property type="entry name" value="Peptidase_S8/S53_dom_sf"/>
</dbReference>
<dbReference type="Gramene" id="AET7Gv20152900.1">
    <property type="protein sequence ID" value="AET7Gv20152900.1"/>
    <property type="gene ID" value="AET7Gv20152900"/>
</dbReference>
<sequence>MACPHATNVLALIKKLHADWTSAMIRSALMTTANTEDNTGRTSSIAGSRTPSTRLRWWPMSCSFSHRSPCTMTPVGGTTWTSSPAS</sequence>
<dbReference type="Proteomes" id="UP000015105">
    <property type="component" value="Chromosome 7D"/>
</dbReference>
<evidence type="ECO:0000313" key="4">
    <source>
        <dbReference type="EnsemblPlants" id="AET7Gv20152900.1"/>
    </source>
</evidence>
<dbReference type="EnsemblPlants" id="AET7Gv20152900.1">
    <property type="protein sequence ID" value="AET7Gv20152900.1"/>
    <property type="gene ID" value="AET7Gv20152900"/>
</dbReference>
<keyword evidence="5" id="KW-1185">Reference proteome</keyword>
<protein>
    <recommendedName>
        <fullName evidence="3">Peptidase S8/S53 domain-containing protein</fullName>
    </recommendedName>
</protein>
<reference evidence="4" key="5">
    <citation type="journal article" date="2021" name="G3 (Bethesda)">
        <title>Aegilops tauschii genome assembly Aet v5.0 features greater sequence contiguity and improved annotation.</title>
        <authorList>
            <person name="Wang L."/>
            <person name="Zhu T."/>
            <person name="Rodriguez J.C."/>
            <person name="Deal K.R."/>
            <person name="Dubcovsky J."/>
            <person name="McGuire P.E."/>
            <person name="Lux T."/>
            <person name="Spannagl M."/>
            <person name="Mayer K.F.X."/>
            <person name="Baldrich P."/>
            <person name="Meyers B.C."/>
            <person name="Huo N."/>
            <person name="Gu Y.Q."/>
            <person name="Zhou H."/>
            <person name="Devos K.M."/>
            <person name="Bennetzen J.L."/>
            <person name="Unver T."/>
            <person name="Budak H."/>
            <person name="Gulick P.J."/>
            <person name="Galiba G."/>
            <person name="Kalapos B."/>
            <person name="Nelson D.R."/>
            <person name="Li P."/>
            <person name="You F.M."/>
            <person name="Luo M.C."/>
            <person name="Dvorak J."/>
        </authorList>
    </citation>
    <scope>NUCLEOTIDE SEQUENCE [LARGE SCALE GENOMIC DNA]</scope>
    <source>
        <strain evidence="4">cv. AL8/78</strain>
    </source>
</reference>
<dbReference type="SUPFAM" id="SSF52743">
    <property type="entry name" value="Subtilisin-like"/>
    <property type="match status" value="1"/>
</dbReference>
<evidence type="ECO:0000256" key="2">
    <source>
        <dbReference type="ARBA" id="ARBA00022729"/>
    </source>
</evidence>
<evidence type="ECO:0000259" key="3">
    <source>
        <dbReference type="Pfam" id="PF00082"/>
    </source>
</evidence>
<dbReference type="InterPro" id="IPR000209">
    <property type="entry name" value="Peptidase_S8/S53_dom"/>
</dbReference>
<dbReference type="InterPro" id="IPR045051">
    <property type="entry name" value="SBT"/>
</dbReference>
<reference evidence="5" key="1">
    <citation type="journal article" date="2014" name="Science">
        <title>Ancient hybridizations among the ancestral genomes of bread wheat.</title>
        <authorList>
            <consortium name="International Wheat Genome Sequencing Consortium,"/>
            <person name="Marcussen T."/>
            <person name="Sandve S.R."/>
            <person name="Heier L."/>
            <person name="Spannagl M."/>
            <person name="Pfeifer M."/>
            <person name="Jakobsen K.S."/>
            <person name="Wulff B.B."/>
            <person name="Steuernagel B."/>
            <person name="Mayer K.F."/>
            <person name="Olsen O.A."/>
        </authorList>
    </citation>
    <scope>NUCLEOTIDE SEQUENCE [LARGE SCALE GENOMIC DNA]</scope>
    <source>
        <strain evidence="5">cv. AL8/78</strain>
    </source>
</reference>